<dbReference type="GO" id="GO:0046872">
    <property type="term" value="F:metal ion binding"/>
    <property type="evidence" value="ECO:0007669"/>
    <property type="project" value="UniProtKB-KW"/>
</dbReference>
<feature type="binding site" evidence="6">
    <location>
        <position position="240"/>
    </location>
    <ligand>
        <name>K(+)</name>
        <dbReference type="ChEBI" id="CHEBI:29103"/>
    </ligand>
</feature>
<dbReference type="EC" id="3.6.-.-" evidence="6"/>
<dbReference type="InterPro" id="IPR006073">
    <property type="entry name" value="GTP-bd"/>
</dbReference>
<name>A0A1H8GR00_9RHOB</name>
<dbReference type="InterPro" id="IPR031168">
    <property type="entry name" value="G_TrmE"/>
</dbReference>
<dbReference type="InterPro" id="IPR018948">
    <property type="entry name" value="GTP-bd_TrmE_N"/>
</dbReference>
<dbReference type="Proteomes" id="UP000199054">
    <property type="component" value="Unassembled WGS sequence"/>
</dbReference>
<dbReference type="CDD" id="cd14858">
    <property type="entry name" value="TrmE_N"/>
    <property type="match status" value="1"/>
</dbReference>
<keyword evidence="6" id="KW-0479">Metal-binding</keyword>
<feature type="binding site" evidence="6">
    <location>
        <begin position="265"/>
        <end position="268"/>
    </location>
    <ligand>
        <name>GTP</name>
        <dbReference type="ChEBI" id="CHEBI:37565"/>
    </ligand>
</feature>
<comment type="subunit">
    <text evidence="6">Homodimer. Heterotetramer of two MnmE and two MnmG subunits.</text>
</comment>
<dbReference type="Gene3D" id="1.20.120.430">
    <property type="entry name" value="tRNA modification GTPase MnmE domain 2"/>
    <property type="match status" value="1"/>
</dbReference>
<evidence type="ECO:0000256" key="7">
    <source>
        <dbReference type="RuleBase" id="RU003313"/>
    </source>
</evidence>
<evidence type="ECO:0000256" key="4">
    <source>
        <dbReference type="ARBA" id="ARBA00022958"/>
    </source>
</evidence>
<dbReference type="HAMAP" id="MF_00379">
    <property type="entry name" value="GTPase_MnmE"/>
    <property type="match status" value="1"/>
</dbReference>
<feature type="binding site" evidence="6">
    <location>
        <position position="246"/>
    </location>
    <ligand>
        <name>Mg(2+)</name>
        <dbReference type="ChEBI" id="CHEBI:18420"/>
    </ligand>
</feature>
<keyword evidence="2 6" id="KW-0819">tRNA processing</keyword>
<evidence type="ECO:0000313" key="10">
    <source>
        <dbReference type="Proteomes" id="UP000199054"/>
    </source>
</evidence>
<dbReference type="InterPro" id="IPR027368">
    <property type="entry name" value="MnmE_dom2"/>
</dbReference>
<comment type="function">
    <text evidence="6">Exhibits a very high intrinsic GTPase hydrolysis rate. Involved in the addition of a carboxymethylaminomethyl (cmnm) group at the wobble position (U34) of certain tRNAs, forming tRNA-cmnm(5)s(2)U34.</text>
</comment>
<dbReference type="PANTHER" id="PTHR42714:SF2">
    <property type="entry name" value="TRNA MODIFICATION GTPASE GTPBP3, MITOCHONDRIAL"/>
    <property type="match status" value="1"/>
</dbReference>
<dbReference type="InterPro" id="IPR027266">
    <property type="entry name" value="TrmE/GcvT-like"/>
</dbReference>
<evidence type="ECO:0000256" key="2">
    <source>
        <dbReference type="ARBA" id="ARBA00022694"/>
    </source>
</evidence>
<evidence type="ECO:0000259" key="8">
    <source>
        <dbReference type="PROSITE" id="PS51709"/>
    </source>
</evidence>
<feature type="binding site" evidence="6">
    <location>
        <position position="242"/>
    </location>
    <ligand>
        <name>K(+)</name>
        <dbReference type="ChEBI" id="CHEBI:29103"/>
    </ligand>
</feature>
<dbReference type="PANTHER" id="PTHR42714">
    <property type="entry name" value="TRNA MODIFICATION GTPASE GTPBP3"/>
    <property type="match status" value="1"/>
</dbReference>
<dbReference type="Pfam" id="PF01926">
    <property type="entry name" value="MMR_HSR1"/>
    <property type="match status" value="1"/>
</dbReference>
<dbReference type="Gene3D" id="3.40.50.300">
    <property type="entry name" value="P-loop containing nucleotide triphosphate hydrolases"/>
    <property type="match status" value="1"/>
</dbReference>
<feature type="domain" description="TrmE-type G" evidence="8">
    <location>
        <begin position="211"/>
        <end position="350"/>
    </location>
</feature>
<evidence type="ECO:0000313" key="9">
    <source>
        <dbReference type="EMBL" id="SEN46144.1"/>
    </source>
</evidence>
<feature type="binding site" evidence="6">
    <location>
        <position position="20"/>
    </location>
    <ligand>
        <name>(6S)-5-formyl-5,6,7,8-tetrahydrofolate</name>
        <dbReference type="ChEBI" id="CHEBI:57457"/>
    </ligand>
</feature>
<dbReference type="InterPro" id="IPR004520">
    <property type="entry name" value="GTPase_MnmE"/>
</dbReference>
<dbReference type="PROSITE" id="PS51709">
    <property type="entry name" value="G_TRME"/>
    <property type="match status" value="1"/>
</dbReference>
<accession>A0A1H8GR00</accession>
<dbReference type="AlphaFoldDB" id="A0A1H8GR00"/>
<comment type="subcellular location">
    <subcellularLocation>
        <location evidence="6">Cytoplasm</location>
    </subcellularLocation>
</comment>
<dbReference type="InterPro" id="IPR027417">
    <property type="entry name" value="P-loop_NTPase"/>
</dbReference>
<dbReference type="SUPFAM" id="SSF52540">
    <property type="entry name" value="P-loop containing nucleoside triphosphate hydrolases"/>
    <property type="match status" value="1"/>
</dbReference>
<feature type="binding site" evidence="6">
    <location>
        <position position="221"/>
    </location>
    <ligand>
        <name>K(+)</name>
        <dbReference type="ChEBI" id="CHEBI:29103"/>
    </ligand>
</feature>
<dbReference type="NCBIfam" id="TIGR00450">
    <property type="entry name" value="mnmE_trmE_thdF"/>
    <property type="match status" value="1"/>
</dbReference>
<protein>
    <recommendedName>
        <fullName evidence="6">tRNA modification GTPase MnmE</fullName>
        <ecNumber evidence="6">3.6.-.-</ecNumber>
    </recommendedName>
</protein>
<proteinExistence type="inferred from homology"/>
<reference evidence="9 10" key="1">
    <citation type="submission" date="2016-10" db="EMBL/GenBank/DDBJ databases">
        <authorList>
            <person name="de Groot N.N."/>
        </authorList>
    </citation>
    <scope>NUCLEOTIDE SEQUENCE [LARGE SCALE GENOMIC DNA]</scope>
    <source>
        <strain evidence="9 10">DSM 8512</strain>
    </source>
</reference>
<keyword evidence="6" id="KW-0963">Cytoplasm</keyword>
<gene>
    <name evidence="6" type="primary">mnmE</name>
    <name evidence="6" type="synonym">trmE</name>
    <name evidence="9" type="ORF">SAMN04489859_100793</name>
</gene>
<dbReference type="GO" id="GO:0005737">
    <property type="term" value="C:cytoplasm"/>
    <property type="evidence" value="ECO:0007669"/>
    <property type="project" value="UniProtKB-SubCell"/>
</dbReference>
<dbReference type="Pfam" id="PF10396">
    <property type="entry name" value="TrmE_N"/>
    <property type="match status" value="1"/>
</dbReference>
<dbReference type="Gene3D" id="3.30.1360.120">
    <property type="entry name" value="Probable tRNA modification gtpase trme, domain 1"/>
    <property type="match status" value="1"/>
</dbReference>
<keyword evidence="5 6" id="KW-0342">GTP-binding</keyword>
<dbReference type="STRING" id="34002.SAMN04489859_100793"/>
<dbReference type="GO" id="GO:0002098">
    <property type="term" value="P:tRNA wobble uridine modification"/>
    <property type="evidence" value="ECO:0007669"/>
    <property type="project" value="TreeGrafter"/>
</dbReference>
<comment type="cofactor">
    <cofactor evidence="6">
        <name>K(+)</name>
        <dbReference type="ChEBI" id="CHEBI:29103"/>
    </cofactor>
    <text evidence="6">Binds 1 potassium ion per subunit.</text>
</comment>
<feature type="binding site" evidence="6">
    <location>
        <begin position="240"/>
        <end position="246"/>
    </location>
    <ligand>
        <name>GTP</name>
        <dbReference type="ChEBI" id="CHEBI:37565"/>
    </ligand>
</feature>
<dbReference type="GO" id="GO:0030488">
    <property type="term" value="P:tRNA methylation"/>
    <property type="evidence" value="ECO:0007669"/>
    <property type="project" value="TreeGrafter"/>
</dbReference>
<evidence type="ECO:0000256" key="1">
    <source>
        <dbReference type="ARBA" id="ARBA00011043"/>
    </source>
</evidence>
<dbReference type="EMBL" id="FODE01000007">
    <property type="protein sequence ID" value="SEN46144.1"/>
    <property type="molecule type" value="Genomic_DNA"/>
</dbReference>
<dbReference type="InterPro" id="IPR005225">
    <property type="entry name" value="Small_GTP-bd"/>
</dbReference>
<feature type="binding site" evidence="6">
    <location>
        <begin position="221"/>
        <end position="226"/>
    </location>
    <ligand>
        <name>GTP</name>
        <dbReference type="ChEBI" id="CHEBI:37565"/>
    </ligand>
</feature>
<dbReference type="CDD" id="cd04164">
    <property type="entry name" value="trmE"/>
    <property type="match status" value="1"/>
</dbReference>
<evidence type="ECO:0000256" key="3">
    <source>
        <dbReference type="ARBA" id="ARBA00022741"/>
    </source>
</evidence>
<dbReference type="OrthoDB" id="9805918at2"/>
<evidence type="ECO:0000256" key="5">
    <source>
        <dbReference type="ARBA" id="ARBA00023134"/>
    </source>
</evidence>
<evidence type="ECO:0000256" key="6">
    <source>
        <dbReference type="HAMAP-Rule" id="MF_00379"/>
    </source>
</evidence>
<dbReference type="NCBIfam" id="TIGR00231">
    <property type="entry name" value="small_GTP"/>
    <property type="match status" value="1"/>
</dbReference>
<dbReference type="NCBIfam" id="NF003661">
    <property type="entry name" value="PRK05291.1-3"/>
    <property type="match status" value="1"/>
</dbReference>
<feature type="binding site" evidence="6">
    <location>
        <position position="115"/>
    </location>
    <ligand>
        <name>(6S)-5-formyl-5,6,7,8-tetrahydrofolate</name>
        <dbReference type="ChEBI" id="CHEBI:57457"/>
    </ligand>
</feature>
<dbReference type="RefSeq" id="WP_090611160.1">
    <property type="nucleotide sequence ID" value="NZ_CP067124.1"/>
</dbReference>
<feature type="binding site" evidence="6">
    <location>
        <position position="421"/>
    </location>
    <ligand>
        <name>(6S)-5-formyl-5,6,7,8-tetrahydrofolate</name>
        <dbReference type="ChEBI" id="CHEBI:57457"/>
    </ligand>
</feature>
<feature type="binding site" evidence="6">
    <location>
        <position position="76"/>
    </location>
    <ligand>
        <name>(6S)-5-formyl-5,6,7,8-tetrahydrofolate</name>
        <dbReference type="ChEBI" id="CHEBI:57457"/>
    </ligand>
</feature>
<dbReference type="GO" id="GO:0003924">
    <property type="term" value="F:GTPase activity"/>
    <property type="evidence" value="ECO:0007669"/>
    <property type="project" value="UniProtKB-UniRule"/>
</dbReference>
<comment type="similarity">
    <text evidence="1 6 7">Belongs to the TRAFAC class TrmE-Era-EngA-EngB-Septin-like GTPase superfamily. TrmE GTPase family.</text>
</comment>
<comment type="caution">
    <text evidence="6">Lacks conserved residue(s) required for the propagation of feature annotation.</text>
</comment>
<dbReference type="GO" id="GO:0005525">
    <property type="term" value="F:GTP binding"/>
    <property type="evidence" value="ECO:0007669"/>
    <property type="project" value="UniProtKB-UniRule"/>
</dbReference>
<sequence>MDLIFAEASPPGRGGVSVIRLSGAGARAMLERFAGRVPEPRKAVLRLIRDGDEQLDQALVIWFEAGSSFTGEEVAELQLHGAPVVVRRVSAALQAAGCRQAEAGEFTRRAYVNGRMDLAAVEGLGDLLEAETEAQRKLALQNASGGLSRKVETWRQMLIRAGALIEVSVDFADEDVPDDVPNEVFHILHQLRSEFSGEIDGFHAAERLRKGFEVAVIGPPNAGKSSLINRIAQREVALVSDISGTTRDIIELRIDLKGLAVTLLDTAGLRESNDQIEAMGVDRARNRALTADLRLHLSSTGQVDDSLWSDGDIAVTTKADLAAQNTGMAISSVTGAGINQLLDELYERLSLRVSGAGLVSRQRQLSAIRDARDTLQQVDDLPPEILAELIRQTAVSLDRLLGRIGAEEYLDVIFSSFCIGK</sequence>
<keyword evidence="4 6" id="KW-0630">Potassium</keyword>
<organism evidence="9 10">
    <name type="scientific">Paracoccus alcaliphilus</name>
    <dbReference type="NCBI Taxonomy" id="34002"/>
    <lineage>
        <taxon>Bacteria</taxon>
        <taxon>Pseudomonadati</taxon>
        <taxon>Pseudomonadota</taxon>
        <taxon>Alphaproteobacteria</taxon>
        <taxon>Rhodobacterales</taxon>
        <taxon>Paracoccaceae</taxon>
        <taxon>Paracoccus</taxon>
    </lineage>
</organism>
<keyword evidence="6" id="KW-0460">Magnesium</keyword>
<dbReference type="InterPro" id="IPR025867">
    <property type="entry name" value="MnmE_helical"/>
</dbReference>
<keyword evidence="3 6" id="KW-0547">Nucleotide-binding</keyword>
<feature type="binding site" evidence="6">
    <location>
        <position position="245"/>
    </location>
    <ligand>
        <name>K(+)</name>
        <dbReference type="ChEBI" id="CHEBI:29103"/>
    </ligand>
</feature>
<feature type="binding site" evidence="6">
    <location>
        <position position="225"/>
    </location>
    <ligand>
        <name>Mg(2+)</name>
        <dbReference type="ChEBI" id="CHEBI:18420"/>
    </ligand>
</feature>
<keyword evidence="10" id="KW-1185">Reference proteome</keyword>
<dbReference type="Pfam" id="PF12631">
    <property type="entry name" value="MnmE_helical"/>
    <property type="match status" value="1"/>
</dbReference>
<keyword evidence="6" id="KW-0378">Hydrolase</keyword>